<dbReference type="PANTHER" id="PTHR45713:SF6">
    <property type="entry name" value="F5_8 TYPE C DOMAIN-CONTAINING PROTEIN"/>
    <property type="match status" value="1"/>
</dbReference>
<dbReference type="InterPro" id="IPR006585">
    <property type="entry name" value="FTP1"/>
</dbReference>
<dbReference type="GO" id="GO:0046872">
    <property type="term" value="F:metal ion binding"/>
    <property type="evidence" value="ECO:0007669"/>
    <property type="project" value="UniProtKB-KW"/>
</dbReference>
<comment type="caution">
    <text evidence="8">The sequence shown here is derived from an EMBL/GenBank/DDBJ whole genome shotgun (WGS) entry which is preliminary data.</text>
</comment>
<accession>A0A8J1UI22</accession>
<dbReference type="Proteomes" id="UP000749559">
    <property type="component" value="Unassembled WGS sequence"/>
</dbReference>
<evidence type="ECO:0000256" key="1">
    <source>
        <dbReference type="ARBA" id="ARBA00002219"/>
    </source>
</evidence>
<organism evidence="8 9">
    <name type="scientific">Owenia fusiformis</name>
    <name type="common">Polychaete worm</name>
    <dbReference type="NCBI Taxonomy" id="6347"/>
    <lineage>
        <taxon>Eukaryota</taxon>
        <taxon>Metazoa</taxon>
        <taxon>Spiralia</taxon>
        <taxon>Lophotrochozoa</taxon>
        <taxon>Annelida</taxon>
        <taxon>Polychaeta</taxon>
        <taxon>Sedentaria</taxon>
        <taxon>Canalipalpata</taxon>
        <taxon>Sabellida</taxon>
        <taxon>Oweniida</taxon>
        <taxon>Oweniidae</taxon>
        <taxon>Owenia</taxon>
    </lineage>
</organism>
<name>A0A8J1UI22_OWEFU</name>
<evidence type="ECO:0000313" key="9">
    <source>
        <dbReference type="Proteomes" id="UP000749559"/>
    </source>
</evidence>
<dbReference type="GO" id="GO:0001868">
    <property type="term" value="P:regulation of complement activation, lectin pathway"/>
    <property type="evidence" value="ECO:0007669"/>
    <property type="project" value="UniProtKB-ARBA"/>
</dbReference>
<evidence type="ECO:0000256" key="7">
    <source>
        <dbReference type="ARBA" id="ARBA00023157"/>
    </source>
</evidence>
<dbReference type="GO" id="GO:0042806">
    <property type="term" value="F:fucose binding"/>
    <property type="evidence" value="ECO:0007669"/>
    <property type="project" value="UniProtKB-ARBA"/>
</dbReference>
<protein>
    <submittedName>
        <fullName evidence="8">Uncharacterized protein</fullName>
    </submittedName>
</protein>
<gene>
    <name evidence="8" type="ORF">OFUS_LOCUS17750</name>
</gene>
<dbReference type="InterPro" id="IPR008979">
    <property type="entry name" value="Galactose-bd-like_sf"/>
</dbReference>
<evidence type="ECO:0000256" key="5">
    <source>
        <dbReference type="ARBA" id="ARBA00022734"/>
    </source>
</evidence>
<proteinExistence type="inferred from homology"/>
<dbReference type="InterPro" id="IPR003609">
    <property type="entry name" value="Pan_app"/>
</dbReference>
<dbReference type="AlphaFoldDB" id="A0A8J1UI22"/>
<dbReference type="Pfam" id="PF22633">
    <property type="entry name" value="F5_F8_type_C_2"/>
    <property type="match status" value="1"/>
</dbReference>
<dbReference type="SUPFAM" id="SSF49785">
    <property type="entry name" value="Galactose-binding domain-like"/>
    <property type="match status" value="1"/>
</dbReference>
<evidence type="ECO:0000256" key="3">
    <source>
        <dbReference type="ARBA" id="ARBA00011233"/>
    </source>
</evidence>
<dbReference type="InterPro" id="IPR051941">
    <property type="entry name" value="BG_Antigen-Binding_Lectin"/>
</dbReference>
<dbReference type="PANTHER" id="PTHR45713">
    <property type="entry name" value="FTP DOMAIN-CONTAINING PROTEIN"/>
    <property type="match status" value="1"/>
</dbReference>
<keyword evidence="9" id="KW-1185">Reference proteome</keyword>
<dbReference type="Gene3D" id="2.60.120.260">
    <property type="entry name" value="Galactose-binding domain-like"/>
    <property type="match status" value="1"/>
</dbReference>
<dbReference type="Pfam" id="PF00024">
    <property type="entry name" value="PAN_1"/>
    <property type="match status" value="1"/>
</dbReference>
<dbReference type="GO" id="GO:0010185">
    <property type="term" value="P:regulation of cellular defense response"/>
    <property type="evidence" value="ECO:0007669"/>
    <property type="project" value="UniProtKB-ARBA"/>
</dbReference>
<comment type="similarity">
    <text evidence="2">Belongs to the fucolectin family.</text>
</comment>
<dbReference type="OrthoDB" id="6102375at2759"/>
<evidence type="ECO:0000256" key="4">
    <source>
        <dbReference type="ARBA" id="ARBA00022723"/>
    </source>
</evidence>
<keyword evidence="6" id="KW-0106">Calcium</keyword>
<evidence type="ECO:0000256" key="2">
    <source>
        <dbReference type="ARBA" id="ARBA00010147"/>
    </source>
</evidence>
<reference evidence="8" key="1">
    <citation type="submission" date="2022-03" db="EMBL/GenBank/DDBJ databases">
        <authorList>
            <person name="Martin C."/>
        </authorList>
    </citation>
    <scope>NUCLEOTIDE SEQUENCE</scope>
</reference>
<dbReference type="EMBL" id="CAIIXF020000008">
    <property type="protein sequence ID" value="CAH1792825.1"/>
    <property type="molecule type" value="Genomic_DNA"/>
</dbReference>
<keyword evidence="4" id="KW-0479">Metal-binding</keyword>
<keyword evidence="7" id="KW-1015">Disulfide bond</keyword>
<evidence type="ECO:0000313" key="8">
    <source>
        <dbReference type="EMBL" id="CAH1792825.1"/>
    </source>
</evidence>
<comment type="function">
    <text evidence="1">Acts as a defensive agent. Recognizes blood group fucosylated oligosaccharides including A, B, H and Lewis B-type antigens. Does not recognize Lewis A antigen and has low affinity for monovalent haptens.</text>
</comment>
<dbReference type="SMART" id="SM00607">
    <property type="entry name" value="FTP"/>
    <property type="match status" value="1"/>
</dbReference>
<evidence type="ECO:0000256" key="6">
    <source>
        <dbReference type="ARBA" id="ARBA00022837"/>
    </source>
</evidence>
<keyword evidence="5" id="KW-0430">Lectin</keyword>
<sequence>MEIELIKACIFFLLFVKDAFSTQILTTGVTVKARMSVKITDDPDETIMKIHTWNHCMLLCVHKQTCEEFNYHGDSSRCEMYTTAGCKNFDISTGWRLGYIEADRQRNTTSRNINVALNKPTYQSSTFDGIAYGSPTGFAANAVDGGTNTEYMSGSCTHTKHEPNPWWIVDLGKSYYIDRIVIWNRKTKAHRLHDFSIDTACHFDGVNPDNTNWTRQHLHVGTLDVNPKVMPLPNSAFGRFVKIEKTVPTVTDQNLLTLCEVEIYVV</sequence>
<comment type="subunit">
    <text evidence="3">Homotrimer.</text>
</comment>